<feature type="region of interest" description="Disordered" evidence="1">
    <location>
        <begin position="1"/>
        <end position="51"/>
    </location>
</feature>
<feature type="compositionally biased region" description="Polar residues" evidence="1">
    <location>
        <begin position="17"/>
        <end position="31"/>
    </location>
</feature>
<gene>
    <name evidence="2" type="ORF">FGO68_gene3442</name>
</gene>
<comment type="caution">
    <text evidence="2">The sequence shown here is derived from an EMBL/GenBank/DDBJ whole genome shotgun (WGS) entry which is preliminary data.</text>
</comment>
<name>A0A8J8P337_HALGN</name>
<dbReference type="EMBL" id="RRYP01001234">
    <property type="protein sequence ID" value="TNV86217.1"/>
    <property type="molecule type" value="Genomic_DNA"/>
</dbReference>
<dbReference type="AlphaFoldDB" id="A0A8J8P337"/>
<organism evidence="2 3">
    <name type="scientific">Halteria grandinella</name>
    <dbReference type="NCBI Taxonomy" id="5974"/>
    <lineage>
        <taxon>Eukaryota</taxon>
        <taxon>Sar</taxon>
        <taxon>Alveolata</taxon>
        <taxon>Ciliophora</taxon>
        <taxon>Intramacronucleata</taxon>
        <taxon>Spirotrichea</taxon>
        <taxon>Stichotrichia</taxon>
        <taxon>Sporadotrichida</taxon>
        <taxon>Halteriidae</taxon>
        <taxon>Halteria</taxon>
    </lineage>
</organism>
<reference evidence="2" key="1">
    <citation type="submission" date="2019-06" db="EMBL/GenBank/DDBJ databases">
        <authorList>
            <person name="Zheng W."/>
        </authorList>
    </citation>
    <scope>NUCLEOTIDE SEQUENCE</scope>
    <source>
        <strain evidence="2">QDHG01</strain>
    </source>
</reference>
<evidence type="ECO:0000256" key="1">
    <source>
        <dbReference type="SAM" id="MobiDB-lite"/>
    </source>
</evidence>
<dbReference type="Proteomes" id="UP000785679">
    <property type="component" value="Unassembled WGS sequence"/>
</dbReference>
<protein>
    <submittedName>
        <fullName evidence="2">Uncharacterized protein</fullName>
    </submittedName>
</protein>
<keyword evidence="3" id="KW-1185">Reference proteome</keyword>
<accession>A0A8J8P337</accession>
<sequence length="111" mass="13031">MELYSQYHRNKQKHQSHVMNNSPVAPTQIRNRSQDENEQKQSPVKVESLSKQDRMDLVSNKIPYIAPSQHAISNPYEMALKRRHGAKRALDKRQQKLQIMNSEAGIRDFYL</sequence>
<evidence type="ECO:0000313" key="2">
    <source>
        <dbReference type="EMBL" id="TNV86217.1"/>
    </source>
</evidence>
<evidence type="ECO:0000313" key="3">
    <source>
        <dbReference type="Proteomes" id="UP000785679"/>
    </source>
</evidence>
<proteinExistence type="predicted"/>